<dbReference type="Proteomes" id="UP000234323">
    <property type="component" value="Unassembled WGS sequence"/>
</dbReference>
<dbReference type="VEuPathDB" id="FungiDB:RhiirA1_513940"/>
<gene>
    <name evidence="1" type="ORF">RhiirA4_484042</name>
</gene>
<dbReference type="AlphaFoldDB" id="A0A2I1HND4"/>
<protein>
    <submittedName>
        <fullName evidence="1">Uncharacterized protein</fullName>
    </submittedName>
</protein>
<dbReference type="PANTHER" id="PTHR35871">
    <property type="entry name" value="EXPRESSED PROTEIN"/>
    <property type="match status" value="1"/>
</dbReference>
<name>A0A2I1HND4_9GLOM</name>
<evidence type="ECO:0000313" key="1">
    <source>
        <dbReference type="EMBL" id="PKY60389.1"/>
    </source>
</evidence>
<organism evidence="1 2">
    <name type="scientific">Rhizophagus irregularis</name>
    <dbReference type="NCBI Taxonomy" id="588596"/>
    <lineage>
        <taxon>Eukaryota</taxon>
        <taxon>Fungi</taxon>
        <taxon>Fungi incertae sedis</taxon>
        <taxon>Mucoromycota</taxon>
        <taxon>Glomeromycotina</taxon>
        <taxon>Glomeromycetes</taxon>
        <taxon>Glomerales</taxon>
        <taxon>Glomeraceae</taxon>
        <taxon>Rhizophagus</taxon>
    </lineage>
</organism>
<evidence type="ECO:0000313" key="2">
    <source>
        <dbReference type="Proteomes" id="UP000234323"/>
    </source>
</evidence>
<dbReference type="EMBL" id="LLXI01004216">
    <property type="protein sequence ID" value="PKY60389.1"/>
    <property type="molecule type" value="Genomic_DNA"/>
</dbReference>
<keyword evidence="2" id="KW-1185">Reference proteome</keyword>
<proteinExistence type="predicted"/>
<comment type="caution">
    <text evidence="1">The sequence shown here is derived from an EMBL/GenBank/DDBJ whole genome shotgun (WGS) entry which is preliminary data.</text>
</comment>
<dbReference type="PANTHER" id="PTHR35871:SF1">
    <property type="entry name" value="CXC1-LIKE CYSTEINE CLUSTER ASSOCIATED WITH KDZ TRANSPOSASES DOMAIN-CONTAINING PROTEIN"/>
    <property type="match status" value="1"/>
</dbReference>
<sequence>MPRKTKRQQQVSKIPRKKGRYAFQEQVITEETITREIETIEESEKETGNDIIIEEWIEGEVVGDLTEGEAVENWTEKSLKEFKEVEKRTTLWRKNKERKKLNDDAKEMMTLDTFFKKKNSETLYSRSSPSSPLPLPEITQNPLFSVDNLHLLLNGQGKMDASNNISQTIWNKSTYMATCIRKWGTHFIQTGELLVYRQGKHSKLESLLNDEDFKNECQIWLRQQMPESRSPTNLKTYIEETVFPKLTGHIKKETISEKTCRNYMHLWGYKYDEKKKGVYYDGYERPDVVKYRKEWLKRMFEYKKSMKDFDSNMLDVVLEPQLKPEEKELVQVTHDECHFYANDRQRKIWMQKDEDILRSKHIGRSIMVLTFLCPLYMQPKLFWAAVIISKIPNSIMASQIILALYILVHQAIPIFEILHPGCIGVFCFDQSTNHNAMAGDALVATKMNLSPRGKQPKMRDGWYIKDGEKCVQSMTFPNNHHLKGQPKVGLRSVQFSTVFAKTKTDR</sequence>
<accession>A0A2I1HND4</accession>
<reference evidence="1 2" key="1">
    <citation type="submission" date="2015-10" db="EMBL/GenBank/DDBJ databases">
        <title>Genome analyses suggest a sexual origin of heterokaryosis in a supposedly ancient asexual fungus.</title>
        <authorList>
            <person name="Ropars J."/>
            <person name="Sedzielewska K."/>
            <person name="Noel J."/>
            <person name="Charron P."/>
            <person name="Farinelli L."/>
            <person name="Marton T."/>
            <person name="Kruger M."/>
            <person name="Pelin A."/>
            <person name="Brachmann A."/>
            <person name="Corradi N."/>
        </authorList>
    </citation>
    <scope>NUCLEOTIDE SEQUENCE [LARGE SCALE GENOMIC DNA]</scope>
    <source>
        <strain evidence="1 2">A4</strain>
    </source>
</reference>